<protein>
    <recommendedName>
        <fullName evidence="6">Flavin reductase like domain-containing protein</fullName>
    </recommendedName>
</protein>
<feature type="compositionally biased region" description="Basic and acidic residues" evidence="5">
    <location>
        <begin position="926"/>
        <end position="939"/>
    </location>
</feature>
<dbReference type="AlphaFoldDB" id="A0A4U0U688"/>
<evidence type="ECO:0000256" key="3">
    <source>
        <dbReference type="ARBA" id="ARBA00022643"/>
    </source>
</evidence>
<accession>A0A4U0U688</accession>
<feature type="compositionally biased region" description="Polar residues" evidence="5">
    <location>
        <begin position="621"/>
        <end position="634"/>
    </location>
</feature>
<name>A0A4U0U688_9PEZI</name>
<feature type="compositionally biased region" description="Polar residues" evidence="5">
    <location>
        <begin position="501"/>
        <end position="517"/>
    </location>
</feature>
<evidence type="ECO:0000256" key="5">
    <source>
        <dbReference type="SAM" id="MobiDB-lite"/>
    </source>
</evidence>
<feature type="compositionally biased region" description="Low complexity" evidence="5">
    <location>
        <begin position="964"/>
        <end position="1002"/>
    </location>
</feature>
<dbReference type="STRING" id="329885.A0A4U0U688"/>
<feature type="compositionally biased region" description="Polar residues" evidence="5">
    <location>
        <begin position="318"/>
        <end position="333"/>
    </location>
</feature>
<feature type="compositionally biased region" description="Polar residues" evidence="5">
    <location>
        <begin position="461"/>
        <end position="475"/>
    </location>
</feature>
<feature type="region of interest" description="Disordered" evidence="5">
    <location>
        <begin position="290"/>
        <end position="653"/>
    </location>
</feature>
<proteinExistence type="inferred from homology"/>
<evidence type="ECO:0000259" key="6">
    <source>
        <dbReference type="SMART" id="SM00903"/>
    </source>
</evidence>
<evidence type="ECO:0000313" key="8">
    <source>
        <dbReference type="Proteomes" id="UP000310066"/>
    </source>
</evidence>
<reference evidence="7 8" key="1">
    <citation type="submission" date="2017-03" db="EMBL/GenBank/DDBJ databases">
        <title>Genomes of endolithic fungi from Antarctica.</title>
        <authorList>
            <person name="Coleine C."/>
            <person name="Masonjones S."/>
            <person name="Stajich J.E."/>
        </authorList>
    </citation>
    <scope>NUCLEOTIDE SEQUENCE [LARGE SCALE GENOMIC DNA]</scope>
    <source>
        <strain evidence="7 8">CCFEE 5311</strain>
    </source>
</reference>
<dbReference type="EMBL" id="NAJP01000102">
    <property type="protein sequence ID" value="TKA30548.1"/>
    <property type="molecule type" value="Genomic_DNA"/>
</dbReference>
<dbReference type="PANTHER" id="PTHR33798">
    <property type="entry name" value="FLAVOPROTEIN OXYGENASE"/>
    <property type="match status" value="1"/>
</dbReference>
<dbReference type="GO" id="GO:0010181">
    <property type="term" value="F:FMN binding"/>
    <property type="evidence" value="ECO:0007669"/>
    <property type="project" value="InterPro"/>
</dbReference>
<feature type="compositionally biased region" description="Polar residues" evidence="5">
    <location>
        <begin position="524"/>
        <end position="535"/>
    </location>
</feature>
<feature type="region of interest" description="Disordered" evidence="5">
    <location>
        <begin position="926"/>
        <end position="1028"/>
    </location>
</feature>
<sequence>MSGEPEQQKHDPSAHEQMMDSEKHVQRNPHPNFKSVEATRPPWTPNTTFAFTQTAAPTWKPGQGGNDAGASLHHNHIDIDPYAAGRPAVSNYKLLISAIIPRPIGFLSTRSKDGRSTNLAPFSYTQLVNHDPPVFIVGFAGGLGQAKDSLRNLLESGECVINIVSEHYIEAANATAVNAPYGVSEWVLTGLTPAGCKDVKASRVKEAIFSIEGKLVETKEFESRATPGKKTGVLAIIEGVRFWAREDAINEDRNIINPAILRPMSRLGGITYGRLTEGIELPRPDWDEMRKEAEPEGLVKGKLDDLPLKPVAPAATPRPQTTLNRSTSVSDRYSSGYAGDDFGQPSPQLSSGLSRSQTVLRREGTGNGRNNNAPSDQQGSPSPTWSPDFAQFPTPNEQHEYFGAGDSMSAAQHTVSAGKTSSDSGQNPLPLDRWSQRRLQRLNTEQGFREQRQGGQAILSPPSSEHSSGFNSTAAAASGGPYSGQEPQPQLPLHQPSQPHTAQQPAYPSSRTAQPAHTNAGLAIQTQPAYSHQQYSPPHSASQLQSQAPPQQGRSFSPPEDLSMSSNNGSLPPPRSAKSGGNNRQSVHNGLGSRESSAIGSGQQQQQSVPAFNASVVPPTGQGQSYKGSSQAQQPGDVGRVTPQPVQLGEDMTEEDVNQLIKDHKELREKYTKVKKYYFEKEDQVKQLQNSLAHQRLSLSRTSLDDSEYTTRFNRLDGLIAQLAFSIRKSWRSLPDWLHKSVNKDAVATGKQEMTAAGRTFISRWLVEDCFDKYFHPDLDTPLSAQLRQVQRNIRLFAPLAQTVEEEEFLTSKVVNWRLATLEGLQDTLRGPQCPANRAAFTDMLKEQLIAALAVHLQDPAPSDLEGGVHMIVELVVSIAIHLPVESRDVVVEYFRPGLSIMAEQMKVESGIPALGVSIHDENAERASIRSASSEHTDVTETSLPAGGEAQPRKRSMLSALTGSGKPKSSPAQQQQQHPSQHPQQGKHSAAATGSSSSLLSGNAGGRPESSQGGQGLGQGQGVKEDNLPPRVRMAAGIGVSVRGRSVLVKAAVFGC</sequence>
<feature type="compositionally biased region" description="Polar residues" evidence="5">
    <location>
        <begin position="579"/>
        <end position="599"/>
    </location>
</feature>
<feature type="compositionally biased region" description="Basic and acidic residues" evidence="5">
    <location>
        <begin position="1"/>
        <end position="25"/>
    </location>
</feature>
<feature type="compositionally biased region" description="Low complexity" evidence="5">
    <location>
        <begin position="536"/>
        <end position="552"/>
    </location>
</feature>
<evidence type="ECO:0000256" key="4">
    <source>
        <dbReference type="ARBA" id="ARBA00038054"/>
    </source>
</evidence>
<comment type="cofactor">
    <cofactor evidence="1">
        <name>FMN</name>
        <dbReference type="ChEBI" id="CHEBI:58210"/>
    </cofactor>
</comment>
<gene>
    <name evidence="7" type="ORF">B0A54_15842</name>
</gene>
<evidence type="ECO:0000256" key="2">
    <source>
        <dbReference type="ARBA" id="ARBA00022630"/>
    </source>
</evidence>
<comment type="caution">
    <text evidence="7">The sequence shown here is derived from an EMBL/GenBank/DDBJ whole genome shotgun (WGS) entry which is preliminary data.</text>
</comment>
<feature type="compositionally biased region" description="Low complexity" evidence="5">
    <location>
        <begin position="485"/>
        <end position="500"/>
    </location>
</feature>
<dbReference type="InterPro" id="IPR002563">
    <property type="entry name" value="Flavin_Rdtase-like_dom"/>
</dbReference>
<dbReference type="InterPro" id="IPR012349">
    <property type="entry name" value="Split_barrel_FMN-bd"/>
</dbReference>
<dbReference type="SUPFAM" id="SSF50475">
    <property type="entry name" value="FMN-binding split barrel"/>
    <property type="match status" value="1"/>
</dbReference>
<comment type="similarity">
    <text evidence="4">Belongs to the flavoredoxin family.</text>
</comment>
<dbReference type="Gene3D" id="2.30.110.10">
    <property type="entry name" value="Electron Transport, Fmn-binding Protein, Chain A"/>
    <property type="match status" value="1"/>
</dbReference>
<evidence type="ECO:0000313" key="7">
    <source>
        <dbReference type="EMBL" id="TKA30548.1"/>
    </source>
</evidence>
<feature type="compositionally biased region" description="Basic and acidic residues" evidence="5">
    <location>
        <begin position="290"/>
        <end position="307"/>
    </location>
</feature>
<organism evidence="7 8">
    <name type="scientific">Friedmanniomyces endolithicus</name>
    <dbReference type="NCBI Taxonomy" id="329885"/>
    <lineage>
        <taxon>Eukaryota</taxon>
        <taxon>Fungi</taxon>
        <taxon>Dikarya</taxon>
        <taxon>Ascomycota</taxon>
        <taxon>Pezizomycotina</taxon>
        <taxon>Dothideomycetes</taxon>
        <taxon>Dothideomycetidae</taxon>
        <taxon>Mycosphaerellales</taxon>
        <taxon>Teratosphaeriaceae</taxon>
        <taxon>Friedmanniomyces</taxon>
    </lineage>
</organism>
<evidence type="ECO:0000256" key="1">
    <source>
        <dbReference type="ARBA" id="ARBA00001917"/>
    </source>
</evidence>
<keyword evidence="2" id="KW-0285">Flavoprotein</keyword>
<dbReference type="OrthoDB" id="4155914at2759"/>
<dbReference type="Proteomes" id="UP000310066">
    <property type="component" value="Unassembled WGS sequence"/>
</dbReference>
<dbReference type="SMART" id="SM00903">
    <property type="entry name" value="Flavin_Reduct"/>
    <property type="match status" value="1"/>
</dbReference>
<feature type="region of interest" description="Disordered" evidence="5">
    <location>
        <begin position="1"/>
        <end position="43"/>
    </location>
</feature>
<feature type="compositionally biased region" description="Polar residues" evidence="5">
    <location>
        <begin position="409"/>
        <end position="427"/>
    </location>
</feature>
<feature type="compositionally biased region" description="Polar residues" evidence="5">
    <location>
        <begin position="373"/>
        <end position="385"/>
    </location>
</feature>
<dbReference type="Pfam" id="PF01613">
    <property type="entry name" value="Flavin_Reduct"/>
    <property type="match status" value="1"/>
</dbReference>
<feature type="compositionally biased region" description="Polar residues" evidence="5">
    <location>
        <begin position="345"/>
        <end position="359"/>
    </location>
</feature>
<keyword evidence="3" id="KW-0288">FMN</keyword>
<dbReference type="PANTHER" id="PTHR33798:SF5">
    <property type="entry name" value="FLAVIN REDUCTASE LIKE DOMAIN-CONTAINING PROTEIN"/>
    <property type="match status" value="1"/>
</dbReference>
<feature type="domain" description="Flavin reductase like" evidence="6">
    <location>
        <begin position="97"/>
        <end position="257"/>
    </location>
</feature>